<dbReference type="InterPro" id="IPR029026">
    <property type="entry name" value="tRNA_m1G_MTases_N"/>
</dbReference>
<dbReference type="CDD" id="cd18094">
    <property type="entry name" value="SpoU-like_TrmL"/>
    <property type="match status" value="1"/>
</dbReference>
<dbReference type="Gene3D" id="3.40.1280.10">
    <property type="match status" value="1"/>
</dbReference>
<keyword evidence="2" id="KW-0489">Methyltransferase</keyword>
<proteinExistence type="inferred from homology"/>
<feature type="compositionally biased region" description="Low complexity" evidence="6">
    <location>
        <begin position="260"/>
        <end position="281"/>
    </location>
</feature>
<dbReference type="GO" id="GO:0002130">
    <property type="term" value="P:wobble position ribose methylation"/>
    <property type="evidence" value="ECO:0007669"/>
    <property type="project" value="TreeGrafter"/>
</dbReference>
<dbReference type="Proteomes" id="UP000256970">
    <property type="component" value="Unassembled WGS sequence"/>
</dbReference>
<evidence type="ECO:0000256" key="2">
    <source>
        <dbReference type="ARBA" id="ARBA00022603"/>
    </source>
</evidence>
<evidence type="ECO:0000259" key="7">
    <source>
        <dbReference type="Pfam" id="PF00588"/>
    </source>
</evidence>
<keyword evidence="3" id="KW-0808">Transferase</keyword>
<protein>
    <recommendedName>
        <fullName evidence="7">tRNA/rRNA methyltransferase SpoU type domain-containing protein</fullName>
    </recommendedName>
</protein>
<gene>
    <name evidence="8" type="ORF">BQ4739_LOCUS905</name>
</gene>
<keyword evidence="5" id="KW-0819">tRNA processing</keyword>
<evidence type="ECO:0000313" key="8">
    <source>
        <dbReference type="EMBL" id="SZX60351.1"/>
    </source>
</evidence>
<dbReference type="HAMAP" id="MF_01885">
    <property type="entry name" value="tRNA_methyltr_TrmL"/>
    <property type="match status" value="1"/>
</dbReference>
<dbReference type="EMBL" id="FNXT01000059">
    <property type="protein sequence ID" value="SZX60351.1"/>
    <property type="molecule type" value="Genomic_DNA"/>
</dbReference>
<dbReference type="PANTHER" id="PTHR42971">
    <property type="entry name" value="TRNA (CYTIDINE(34)-2'-O)-METHYLTRANSFERASE"/>
    <property type="match status" value="1"/>
</dbReference>
<dbReference type="InterPro" id="IPR029028">
    <property type="entry name" value="Alpha/beta_knot_MTases"/>
</dbReference>
<keyword evidence="4" id="KW-0949">S-adenosyl-L-methionine</keyword>
<reference evidence="8 9" key="1">
    <citation type="submission" date="2016-10" db="EMBL/GenBank/DDBJ databases">
        <authorList>
            <person name="Cai Z."/>
        </authorList>
    </citation>
    <scope>NUCLEOTIDE SEQUENCE [LARGE SCALE GENOMIC DNA]</scope>
</reference>
<dbReference type="InterPro" id="IPR016914">
    <property type="entry name" value="TrmL"/>
</dbReference>
<evidence type="ECO:0000256" key="4">
    <source>
        <dbReference type="ARBA" id="ARBA00022691"/>
    </source>
</evidence>
<keyword evidence="9" id="KW-1185">Reference proteome</keyword>
<dbReference type="GO" id="GO:0003723">
    <property type="term" value="F:RNA binding"/>
    <property type="evidence" value="ECO:0007669"/>
    <property type="project" value="InterPro"/>
</dbReference>
<dbReference type="PANTHER" id="PTHR42971:SF1">
    <property type="entry name" value="TRNA (CYTIDINE(34)-2'-O)-METHYLTRANSFERASE"/>
    <property type="match status" value="1"/>
</dbReference>
<accession>A0A383V5H0</accession>
<evidence type="ECO:0000256" key="6">
    <source>
        <dbReference type="SAM" id="MobiDB-lite"/>
    </source>
</evidence>
<feature type="region of interest" description="Disordered" evidence="6">
    <location>
        <begin position="229"/>
        <end position="294"/>
    </location>
</feature>
<sequence length="294" mass="32402">MASKAGSSISGDLQGTAAAAAAAAAADGGDWDVTQAGQSRQPGSAHRPDVHVVLVEPQIPQNTGNIARTCAATNVALHLVGPMAFELDDKKLKRAGLDYWQHVCVKLHDSWQDFFAFFQALPAPKQLIGYSVYGDTYYAGPEFKYTPGDWLLFGAETTGLPMQAHRDILSSGGVLVKIPIVDTYVRSINQSVCVGVGVFEALRQLDEGRHDVTPRDDESSPMVRLPTPMQVEQQHQRQQQEGQQQQQQQQEAVKKEAPVEQQQQRQQQEGQQQQQQQQQQQHQEDAEQEAPVLA</sequence>
<evidence type="ECO:0000313" key="9">
    <source>
        <dbReference type="Proteomes" id="UP000256970"/>
    </source>
</evidence>
<name>A0A383V5H0_TETOB</name>
<keyword evidence="1" id="KW-0963">Cytoplasm</keyword>
<evidence type="ECO:0000256" key="3">
    <source>
        <dbReference type="ARBA" id="ARBA00022679"/>
    </source>
</evidence>
<feature type="compositionally biased region" description="Low complexity" evidence="6">
    <location>
        <begin position="230"/>
        <end position="251"/>
    </location>
</feature>
<organism evidence="8 9">
    <name type="scientific">Tetradesmus obliquus</name>
    <name type="common">Green alga</name>
    <name type="synonym">Acutodesmus obliquus</name>
    <dbReference type="NCBI Taxonomy" id="3088"/>
    <lineage>
        <taxon>Eukaryota</taxon>
        <taxon>Viridiplantae</taxon>
        <taxon>Chlorophyta</taxon>
        <taxon>core chlorophytes</taxon>
        <taxon>Chlorophyceae</taxon>
        <taxon>CS clade</taxon>
        <taxon>Sphaeropleales</taxon>
        <taxon>Scenedesmaceae</taxon>
        <taxon>Tetradesmus</taxon>
    </lineage>
</organism>
<dbReference type="GO" id="GO:0008173">
    <property type="term" value="F:RNA methyltransferase activity"/>
    <property type="evidence" value="ECO:0007669"/>
    <property type="project" value="InterPro"/>
</dbReference>
<dbReference type="STRING" id="3088.A0A383V5H0"/>
<dbReference type="AlphaFoldDB" id="A0A383V5H0"/>
<dbReference type="SUPFAM" id="SSF75217">
    <property type="entry name" value="alpha/beta knot"/>
    <property type="match status" value="1"/>
</dbReference>
<evidence type="ECO:0000256" key="5">
    <source>
        <dbReference type="ARBA" id="ARBA00022694"/>
    </source>
</evidence>
<dbReference type="Pfam" id="PF00588">
    <property type="entry name" value="SpoU_methylase"/>
    <property type="match status" value="1"/>
</dbReference>
<dbReference type="InterPro" id="IPR001537">
    <property type="entry name" value="SpoU_MeTrfase"/>
</dbReference>
<feature type="domain" description="tRNA/rRNA methyltransferase SpoU type" evidence="7">
    <location>
        <begin position="50"/>
        <end position="197"/>
    </location>
</feature>
<evidence type="ECO:0000256" key="1">
    <source>
        <dbReference type="ARBA" id="ARBA00022490"/>
    </source>
</evidence>